<keyword evidence="5" id="KW-0804">Transcription</keyword>
<proteinExistence type="predicted"/>
<evidence type="ECO:0000313" key="9">
    <source>
        <dbReference type="Proteomes" id="UP000672032"/>
    </source>
</evidence>
<dbReference type="GO" id="GO:0008270">
    <property type="term" value="F:zinc ion binding"/>
    <property type="evidence" value="ECO:0007669"/>
    <property type="project" value="InterPro"/>
</dbReference>
<dbReference type="PANTHER" id="PTHR36206">
    <property type="entry name" value="ASPERCRYPTIN BIOSYNTHESIS CLUSTER-SPECIFIC TRANSCRIPTION REGULATOR ATNN-RELATED"/>
    <property type="match status" value="1"/>
</dbReference>
<evidence type="ECO:0000256" key="1">
    <source>
        <dbReference type="ARBA" id="ARBA00022723"/>
    </source>
</evidence>
<name>A0A8A3PI00_9HELO</name>
<organism evidence="8 9">
    <name type="scientific">Monilinia vaccinii-corymbosi</name>
    <dbReference type="NCBI Taxonomy" id="61207"/>
    <lineage>
        <taxon>Eukaryota</taxon>
        <taxon>Fungi</taxon>
        <taxon>Dikarya</taxon>
        <taxon>Ascomycota</taxon>
        <taxon>Pezizomycotina</taxon>
        <taxon>Leotiomycetes</taxon>
        <taxon>Helotiales</taxon>
        <taxon>Sclerotiniaceae</taxon>
        <taxon>Monilinia</taxon>
    </lineage>
</organism>
<keyword evidence="6" id="KW-0539">Nucleus</keyword>
<dbReference type="OrthoDB" id="2593732at2759"/>
<evidence type="ECO:0000256" key="6">
    <source>
        <dbReference type="ARBA" id="ARBA00023242"/>
    </source>
</evidence>
<dbReference type="PROSITE" id="PS00463">
    <property type="entry name" value="ZN2_CY6_FUNGAL_1"/>
    <property type="match status" value="1"/>
</dbReference>
<gene>
    <name evidence="8" type="ORF">DSL72_007753</name>
</gene>
<dbReference type="SMART" id="SM00066">
    <property type="entry name" value="GAL4"/>
    <property type="match status" value="1"/>
</dbReference>
<dbReference type="PROSITE" id="PS50048">
    <property type="entry name" value="ZN2_CY6_FUNGAL_2"/>
    <property type="match status" value="1"/>
</dbReference>
<dbReference type="InterPro" id="IPR052360">
    <property type="entry name" value="Transcr_Regulatory_Proteins"/>
</dbReference>
<sequence length="181" mass="20084">MLSASRRRICGPKVKTGCQTCKIRRVKCDEAKPSCQRCVPTGRKCDGYAADLKRFRPEVQGGLDIQRLHTLLPGTVEERRGFQCFISNTATDLSGYFDAFFCEYLILQASATEPSLRHTIVGLGTLHEEFSDRTVDLATKCDEARSGFGFATNQFSKAISHLRRPLAAGKQKPLTAMMSIC</sequence>
<keyword evidence="3" id="KW-0805">Transcription regulation</keyword>
<dbReference type="CDD" id="cd00067">
    <property type="entry name" value="GAL4"/>
    <property type="match status" value="1"/>
</dbReference>
<dbReference type="Gene3D" id="4.10.240.10">
    <property type="entry name" value="Zn(2)-C6 fungal-type DNA-binding domain"/>
    <property type="match status" value="1"/>
</dbReference>
<reference evidence="8" key="1">
    <citation type="submission" date="2020-10" db="EMBL/GenBank/DDBJ databases">
        <title>Genome Sequence of Monilinia vaccinii-corymbosi Sheds Light on Mummy Berry Disease Infection of Blueberry and Mating Type.</title>
        <authorList>
            <person name="Yow A.G."/>
            <person name="Zhang Y."/>
            <person name="Bansal K."/>
            <person name="Eacker S.M."/>
            <person name="Sullivan S."/>
            <person name="Liachko I."/>
            <person name="Cubeta M.A."/>
            <person name="Rollins J.A."/>
            <person name="Ashrafi H."/>
        </authorList>
    </citation>
    <scope>NUCLEOTIDE SEQUENCE</scope>
    <source>
        <strain evidence="8">RL-1</strain>
    </source>
</reference>
<dbReference type="SUPFAM" id="SSF57701">
    <property type="entry name" value="Zn2/Cys6 DNA-binding domain"/>
    <property type="match status" value="1"/>
</dbReference>
<dbReference type="GO" id="GO:0003677">
    <property type="term" value="F:DNA binding"/>
    <property type="evidence" value="ECO:0007669"/>
    <property type="project" value="UniProtKB-KW"/>
</dbReference>
<evidence type="ECO:0000259" key="7">
    <source>
        <dbReference type="PROSITE" id="PS50048"/>
    </source>
</evidence>
<dbReference type="GO" id="GO:0000981">
    <property type="term" value="F:DNA-binding transcription factor activity, RNA polymerase II-specific"/>
    <property type="evidence" value="ECO:0007669"/>
    <property type="project" value="InterPro"/>
</dbReference>
<keyword evidence="1" id="KW-0479">Metal-binding</keyword>
<dbReference type="AlphaFoldDB" id="A0A8A3PI00"/>
<keyword evidence="9" id="KW-1185">Reference proteome</keyword>
<keyword evidence="4" id="KW-0238">DNA-binding</keyword>
<dbReference type="InterPro" id="IPR001138">
    <property type="entry name" value="Zn2Cys6_DnaBD"/>
</dbReference>
<keyword evidence="2" id="KW-0862">Zinc</keyword>
<protein>
    <recommendedName>
        <fullName evidence="7">Zn(2)-C6 fungal-type domain-containing protein</fullName>
    </recommendedName>
</protein>
<evidence type="ECO:0000256" key="5">
    <source>
        <dbReference type="ARBA" id="ARBA00023163"/>
    </source>
</evidence>
<evidence type="ECO:0000256" key="2">
    <source>
        <dbReference type="ARBA" id="ARBA00022833"/>
    </source>
</evidence>
<dbReference type="InterPro" id="IPR036864">
    <property type="entry name" value="Zn2-C6_fun-type_DNA-bd_sf"/>
</dbReference>
<evidence type="ECO:0000256" key="4">
    <source>
        <dbReference type="ARBA" id="ARBA00023125"/>
    </source>
</evidence>
<feature type="domain" description="Zn(2)-C6 fungal-type" evidence="7">
    <location>
        <begin position="17"/>
        <end position="45"/>
    </location>
</feature>
<accession>A0A8A3PI00</accession>
<evidence type="ECO:0000256" key="3">
    <source>
        <dbReference type="ARBA" id="ARBA00023015"/>
    </source>
</evidence>
<dbReference type="Pfam" id="PF00172">
    <property type="entry name" value="Zn_clus"/>
    <property type="match status" value="1"/>
</dbReference>
<dbReference type="PANTHER" id="PTHR36206:SF4">
    <property type="entry name" value="HYPOTHETICAL CONSERVED PROTEIN (EUROFUNG)-RELATED"/>
    <property type="match status" value="1"/>
</dbReference>
<evidence type="ECO:0000313" key="8">
    <source>
        <dbReference type="EMBL" id="QSZ34892.1"/>
    </source>
</evidence>
<dbReference type="EMBL" id="CP063409">
    <property type="protein sequence ID" value="QSZ34892.1"/>
    <property type="molecule type" value="Genomic_DNA"/>
</dbReference>
<dbReference type="Proteomes" id="UP000672032">
    <property type="component" value="Chromosome 5"/>
</dbReference>